<dbReference type="KEGG" id="pex:IZT61_01185"/>
<evidence type="ECO:0000256" key="8">
    <source>
        <dbReference type="ARBA" id="ARBA00051245"/>
    </source>
</evidence>
<name>A0A7S9KZW8_9SPHI</name>
<gene>
    <name evidence="13" type="ORF">IZT61_01185</name>
</gene>
<reference evidence="13 14" key="1">
    <citation type="submission" date="2020-11" db="EMBL/GenBank/DDBJ databases">
        <title>Pedobacter endophytica, an endophytic bacteria isolated form Carex pumila.</title>
        <authorList>
            <person name="Peng Y."/>
            <person name="Jiang L."/>
            <person name="Lee J."/>
        </authorList>
    </citation>
    <scope>NUCLEOTIDE SEQUENCE [LARGE SCALE GENOMIC DNA]</scope>
    <source>
        <strain evidence="13 14">JBR3-12</strain>
    </source>
</reference>
<evidence type="ECO:0000256" key="5">
    <source>
        <dbReference type="ARBA" id="ARBA00022777"/>
    </source>
</evidence>
<feature type="domain" description="AAA" evidence="11">
    <location>
        <begin position="598"/>
        <end position="707"/>
    </location>
</feature>
<dbReference type="NCBIfam" id="TIGR01007">
    <property type="entry name" value="eps_fam"/>
    <property type="match status" value="1"/>
</dbReference>
<dbReference type="Pfam" id="PF13614">
    <property type="entry name" value="AAA_31"/>
    <property type="match status" value="1"/>
</dbReference>
<keyword evidence="6" id="KW-0067">ATP-binding</keyword>
<evidence type="ECO:0000256" key="4">
    <source>
        <dbReference type="ARBA" id="ARBA00022741"/>
    </source>
</evidence>
<evidence type="ECO:0000256" key="1">
    <source>
        <dbReference type="ARBA" id="ARBA00007316"/>
    </source>
</evidence>
<keyword evidence="10" id="KW-0812">Transmembrane</keyword>
<keyword evidence="4" id="KW-0547">Nucleotide-binding</keyword>
<evidence type="ECO:0000256" key="6">
    <source>
        <dbReference type="ARBA" id="ARBA00022840"/>
    </source>
</evidence>
<keyword evidence="10" id="KW-0472">Membrane</keyword>
<comment type="similarity">
    <text evidence="1">Belongs to the CpsD/CapB family.</text>
</comment>
<dbReference type="CDD" id="cd05387">
    <property type="entry name" value="BY-kinase"/>
    <property type="match status" value="1"/>
</dbReference>
<evidence type="ECO:0000313" key="14">
    <source>
        <dbReference type="Proteomes" id="UP000594759"/>
    </source>
</evidence>
<sequence>MNTQQAQFTTYIIGETKGKNDDWKVTVKKYLFHWPLFLIALIFTLSVAFVYMKRFKPVYEIKATMIIKDNSKTPEAKSNVLDEIGLTGSSELIENEMKVLKSRQLISKIVDDFQLWTTYYRKDGLFTETDGLNARDVYTDSPVKFVLLKRTGDLENQGVKIKVIDDKSFTLVLGGGKSKQLLFADSYSDKFGTWKLVPNKNILDAKGKTVYIGITEPAIRTLEVQQSIEVSLSSKLGTSIDLAVSDVNEKRGKDILNAVIANYYETSTTEKNRELKQTLEFLDQRLASLTGELSTAERGIEGFRTSKGLTDISSQTKISLENLQANDSKLNEVNLQLSVINGIDQYVNSSQNMGKIPSTIGIDDPSLLSSIEKLSNLQLDHDRLAANMPETNPEFEPINRQIRTTKSSIRESVKNIKNNLQNSRNKLQAYNNRFEASIRDIPSEERQFVNIKRQQSSKENTYTYLLQKREEVAVKYASNLSNNRIVDDAYAETPKDPKALVYFVSIFMGLALPISLVYGRGALSDKIIDADDITNAVDIPIVGELPYDKKTSHIAIKDNSLNAISEQLRALRIKLYYLHDKKETGRVTLVTSSISKEGKSFVSVNISSALAMAFKKTIILELDMRKPKVAQYFGVTDQHKGMSEYLLGKATLPEIIRNSGANANLDIISCGQLVDNPSELLEQKRLAQLIDTLKEQYDDIVIDSPPAHLVPDAILLSRLCGVTLYIVRQGYTEKSEMKFLKQLQDQDHMKNINIVFNSIERVKYGYGYKYDESYYTNTKAGFLQPIFSDFRSRF</sequence>
<accession>A0A7S9KZW8</accession>
<comment type="catalytic activity">
    <reaction evidence="8">
        <text>L-tyrosyl-[protein] + ATP = O-phospho-L-tyrosyl-[protein] + ADP + H(+)</text>
        <dbReference type="Rhea" id="RHEA:10596"/>
        <dbReference type="Rhea" id="RHEA-COMP:10136"/>
        <dbReference type="Rhea" id="RHEA-COMP:20101"/>
        <dbReference type="ChEBI" id="CHEBI:15378"/>
        <dbReference type="ChEBI" id="CHEBI:30616"/>
        <dbReference type="ChEBI" id="CHEBI:46858"/>
        <dbReference type="ChEBI" id="CHEBI:61978"/>
        <dbReference type="ChEBI" id="CHEBI:456216"/>
        <dbReference type="EC" id="2.7.10.2"/>
    </reaction>
</comment>
<evidence type="ECO:0000313" key="13">
    <source>
        <dbReference type="EMBL" id="QPH39931.1"/>
    </source>
</evidence>
<keyword evidence="14" id="KW-1185">Reference proteome</keyword>
<dbReference type="InterPro" id="IPR027417">
    <property type="entry name" value="P-loop_NTPase"/>
</dbReference>
<dbReference type="EC" id="2.7.10.2" evidence="2"/>
<dbReference type="Proteomes" id="UP000594759">
    <property type="component" value="Chromosome"/>
</dbReference>
<evidence type="ECO:0000259" key="12">
    <source>
        <dbReference type="Pfam" id="PF13807"/>
    </source>
</evidence>
<dbReference type="Pfam" id="PF13807">
    <property type="entry name" value="GNVR"/>
    <property type="match status" value="1"/>
</dbReference>
<dbReference type="EMBL" id="CP064939">
    <property type="protein sequence ID" value="QPH39931.1"/>
    <property type="molecule type" value="Genomic_DNA"/>
</dbReference>
<dbReference type="InterPro" id="IPR032807">
    <property type="entry name" value="GNVR"/>
</dbReference>
<dbReference type="InterPro" id="IPR050445">
    <property type="entry name" value="Bact_polysacc_biosynth/exp"/>
</dbReference>
<keyword evidence="5 13" id="KW-0418">Kinase</keyword>
<keyword evidence="9" id="KW-0175">Coiled coil</keyword>
<feature type="transmembrane region" description="Helical" evidence="10">
    <location>
        <begin position="31"/>
        <end position="52"/>
    </location>
</feature>
<dbReference type="Gene3D" id="3.40.50.300">
    <property type="entry name" value="P-loop containing nucleotide triphosphate hydrolases"/>
    <property type="match status" value="1"/>
</dbReference>
<evidence type="ECO:0000256" key="9">
    <source>
        <dbReference type="SAM" id="Coils"/>
    </source>
</evidence>
<keyword evidence="10" id="KW-1133">Transmembrane helix</keyword>
<proteinExistence type="inferred from homology"/>
<feature type="coiled-coil region" evidence="9">
    <location>
        <begin position="272"/>
        <end position="299"/>
    </location>
</feature>
<organism evidence="13 14">
    <name type="scientific">Pedobacter endophyticus</name>
    <dbReference type="NCBI Taxonomy" id="2789740"/>
    <lineage>
        <taxon>Bacteria</taxon>
        <taxon>Pseudomonadati</taxon>
        <taxon>Bacteroidota</taxon>
        <taxon>Sphingobacteriia</taxon>
        <taxon>Sphingobacteriales</taxon>
        <taxon>Sphingobacteriaceae</taxon>
        <taxon>Pedobacter</taxon>
    </lineage>
</organism>
<evidence type="ECO:0000256" key="10">
    <source>
        <dbReference type="SAM" id="Phobius"/>
    </source>
</evidence>
<dbReference type="InterPro" id="IPR005702">
    <property type="entry name" value="Wzc-like_C"/>
</dbReference>
<dbReference type="InterPro" id="IPR025669">
    <property type="entry name" value="AAA_dom"/>
</dbReference>
<protein>
    <recommendedName>
        <fullName evidence="2">non-specific protein-tyrosine kinase</fullName>
        <ecNumber evidence="2">2.7.10.2</ecNumber>
    </recommendedName>
</protein>
<dbReference type="PANTHER" id="PTHR32309">
    <property type="entry name" value="TYROSINE-PROTEIN KINASE"/>
    <property type="match status" value="1"/>
</dbReference>
<dbReference type="GO" id="GO:0005524">
    <property type="term" value="F:ATP binding"/>
    <property type="evidence" value="ECO:0007669"/>
    <property type="project" value="UniProtKB-KW"/>
</dbReference>
<evidence type="ECO:0000256" key="7">
    <source>
        <dbReference type="ARBA" id="ARBA00023137"/>
    </source>
</evidence>
<feature type="domain" description="Tyrosine-protein kinase G-rich" evidence="12">
    <location>
        <begin position="445"/>
        <end position="520"/>
    </location>
</feature>
<feature type="coiled-coil region" evidence="9">
    <location>
        <begin position="406"/>
        <end position="440"/>
    </location>
</feature>
<evidence type="ECO:0000259" key="11">
    <source>
        <dbReference type="Pfam" id="PF13614"/>
    </source>
</evidence>
<keyword evidence="7" id="KW-0829">Tyrosine-protein kinase</keyword>
<dbReference type="PANTHER" id="PTHR32309:SF13">
    <property type="entry name" value="FERRIC ENTEROBACTIN TRANSPORT PROTEIN FEPE"/>
    <property type="match status" value="1"/>
</dbReference>
<keyword evidence="3 13" id="KW-0808">Transferase</keyword>
<dbReference type="GO" id="GO:0004715">
    <property type="term" value="F:non-membrane spanning protein tyrosine kinase activity"/>
    <property type="evidence" value="ECO:0007669"/>
    <property type="project" value="UniProtKB-EC"/>
</dbReference>
<dbReference type="AlphaFoldDB" id="A0A7S9KZW8"/>
<dbReference type="GO" id="GO:0005886">
    <property type="term" value="C:plasma membrane"/>
    <property type="evidence" value="ECO:0007669"/>
    <property type="project" value="TreeGrafter"/>
</dbReference>
<evidence type="ECO:0000256" key="3">
    <source>
        <dbReference type="ARBA" id="ARBA00022679"/>
    </source>
</evidence>
<dbReference type="SUPFAM" id="SSF52540">
    <property type="entry name" value="P-loop containing nucleoside triphosphate hydrolases"/>
    <property type="match status" value="1"/>
</dbReference>
<dbReference type="RefSeq" id="WP_196099389.1">
    <property type="nucleotide sequence ID" value="NZ_CP064939.1"/>
</dbReference>
<evidence type="ECO:0000256" key="2">
    <source>
        <dbReference type="ARBA" id="ARBA00011903"/>
    </source>
</evidence>